<feature type="transmembrane region" description="Helical" evidence="5">
    <location>
        <begin position="29"/>
        <end position="53"/>
    </location>
</feature>
<name>U7QY13_PHOTE</name>
<dbReference type="GO" id="GO:0005886">
    <property type="term" value="C:plasma membrane"/>
    <property type="evidence" value="ECO:0007669"/>
    <property type="project" value="UniProtKB-SubCell"/>
</dbReference>
<evidence type="ECO:0000256" key="1">
    <source>
        <dbReference type="ARBA" id="ARBA00004651"/>
    </source>
</evidence>
<accession>U7QY13</accession>
<gene>
    <name evidence="6" type="ORF">O185_11595</name>
</gene>
<proteinExistence type="predicted"/>
<dbReference type="InterPro" id="IPR036640">
    <property type="entry name" value="ABC1_TM_sf"/>
</dbReference>
<reference evidence="6 7" key="1">
    <citation type="submission" date="2013-10" db="EMBL/GenBank/DDBJ databases">
        <title>Whole Genome Shotgun Sequence of Photorhabdus temperata J3.</title>
        <authorList>
            <person name="Park G.-S."/>
            <person name="Hong S.-J."/>
            <person name="Shin J.-H."/>
        </authorList>
    </citation>
    <scope>NUCLEOTIDE SEQUENCE [LARGE SCALE GENOMIC DNA]</scope>
    <source>
        <strain evidence="6 7">J3</strain>
    </source>
</reference>
<keyword evidence="7" id="KW-1185">Reference proteome</keyword>
<dbReference type="Proteomes" id="UP000017133">
    <property type="component" value="Unassembled WGS sequence"/>
</dbReference>
<evidence type="ECO:0000256" key="3">
    <source>
        <dbReference type="ARBA" id="ARBA00022989"/>
    </source>
</evidence>
<protein>
    <submittedName>
        <fullName evidence="6">Uncharacterized protein</fullName>
    </submittedName>
</protein>
<keyword evidence="2 5" id="KW-0812">Transmembrane</keyword>
<evidence type="ECO:0000256" key="4">
    <source>
        <dbReference type="ARBA" id="ARBA00023136"/>
    </source>
</evidence>
<evidence type="ECO:0000313" key="7">
    <source>
        <dbReference type="Proteomes" id="UP000017133"/>
    </source>
</evidence>
<evidence type="ECO:0000256" key="2">
    <source>
        <dbReference type="ARBA" id="ARBA00022692"/>
    </source>
</evidence>
<dbReference type="SUPFAM" id="SSF90123">
    <property type="entry name" value="ABC transporter transmembrane region"/>
    <property type="match status" value="1"/>
</dbReference>
<organism evidence="6 7">
    <name type="scientific">Photorhabdus temperata J3</name>
    <dbReference type="NCBI Taxonomy" id="1389415"/>
    <lineage>
        <taxon>Bacteria</taxon>
        <taxon>Pseudomonadati</taxon>
        <taxon>Pseudomonadota</taxon>
        <taxon>Gammaproteobacteria</taxon>
        <taxon>Enterobacterales</taxon>
        <taxon>Morganellaceae</taxon>
        <taxon>Photorhabdus</taxon>
    </lineage>
</organism>
<keyword evidence="3 5" id="KW-1133">Transmembrane helix</keyword>
<keyword evidence="4 5" id="KW-0472">Membrane</keyword>
<sequence>MDKTRQYELVRWLKQQSAPARRWLRLSMLFGLISGLLIITQAWLLASILQALIMDNIPRGTSWINSGCWRQPLLCGQ</sequence>
<dbReference type="AlphaFoldDB" id="U7QY13"/>
<evidence type="ECO:0000256" key="5">
    <source>
        <dbReference type="SAM" id="Phobius"/>
    </source>
</evidence>
<dbReference type="PATRIC" id="fig|1389415.4.peg.2322"/>
<comment type="subcellular location">
    <subcellularLocation>
        <location evidence="1">Cell membrane</location>
        <topology evidence="1">Multi-pass membrane protein</topology>
    </subcellularLocation>
</comment>
<evidence type="ECO:0000313" key="6">
    <source>
        <dbReference type="EMBL" id="ERT12924.1"/>
    </source>
</evidence>
<comment type="caution">
    <text evidence="6">The sequence shown here is derived from an EMBL/GenBank/DDBJ whole genome shotgun (WGS) entry which is preliminary data.</text>
</comment>
<dbReference type="GO" id="GO:0005524">
    <property type="term" value="F:ATP binding"/>
    <property type="evidence" value="ECO:0007669"/>
    <property type="project" value="InterPro"/>
</dbReference>
<dbReference type="EMBL" id="AXDT01000100">
    <property type="protein sequence ID" value="ERT12924.1"/>
    <property type="molecule type" value="Genomic_DNA"/>
</dbReference>